<gene>
    <name evidence="1" type="ORF">F6W70_15750</name>
</gene>
<organism evidence="1 2">
    <name type="scientific">Microbacterium maritypicum</name>
    <name type="common">Microbacterium liquefaciens</name>
    <dbReference type="NCBI Taxonomy" id="33918"/>
    <lineage>
        <taxon>Bacteria</taxon>
        <taxon>Bacillati</taxon>
        <taxon>Actinomycetota</taxon>
        <taxon>Actinomycetes</taxon>
        <taxon>Micrococcales</taxon>
        <taxon>Microbacteriaceae</taxon>
        <taxon>Microbacterium</taxon>
    </lineage>
</organism>
<sequence>MGVTAFRDIERAESEIAYAYQRALGDVSLWPNVEKRRTFASVGFHFTEDSESVRASMLGALGLLEFRAYVAYSTNDPSQSTSDKLTTMYGTLLSSVLARYRDSDITLVFEENSEMDPLYGKIWQSLLESVEGLDSARAYVGTKAAPCLAATDYVLGVTRVYLRGAPRDFEENRYVALGANLAYLIDFDDDVHLGGTRHPIL</sequence>
<dbReference type="AlphaFoldDB" id="A0AAD3WZS4"/>
<name>A0AAD3WZS4_MICMQ</name>
<dbReference type="EMBL" id="WAAQ01000003">
    <property type="protein sequence ID" value="KAB1881336.1"/>
    <property type="molecule type" value="Genomic_DNA"/>
</dbReference>
<dbReference type="RefSeq" id="WP_151487277.1">
    <property type="nucleotide sequence ID" value="NZ_BAAAIN010000005.1"/>
</dbReference>
<protein>
    <submittedName>
        <fullName evidence="1">Uncharacterized protein</fullName>
    </submittedName>
</protein>
<reference evidence="1 2" key="1">
    <citation type="submission" date="2019-09" db="EMBL/GenBank/DDBJ databases">
        <title>Whole genome sequencing of Microbacterium maritypicum.</title>
        <authorList>
            <person name="Lenchi N."/>
        </authorList>
    </citation>
    <scope>NUCLEOTIDE SEQUENCE [LARGE SCALE GENOMIC DNA]</scope>
    <source>
        <strain evidence="1 2">DSM 12512</strain>
    </source>
</reference>
<comment type="caution">
    <text evidence="1">The sequence shown here is derived from an EMBL/GenBank/DDBJ whole genome shotgun (WGS) entry which is preliminary data.</text>
</comment>
<dbReference type="Proteomes" id="UP000436027">
    <property type="component" value="Unassembled WGS sequence"/>
</dbReference>
<proteinExistence type="predicted"/>
<accession>A0AAD3WZS4</accession>
<evidence type="ECO:0000313" key="1">
    <source>
        <dbReference type="EMBL" id="KAB1881336.1"/>
    </source>
</evidence>
<evidence type="ECO:0000313" key="2">
    <source>
        <dbReference type="Proteomes" id="UP000436027"/>
    </source>
</evidence>